<keyword evidence="1" id="KW-0597">Phosphoprotein</keyword>
<dbReference type="PANTHER" id="PTHR12356:SF19">
    <property type="entry name" value="NUDC DOMAIN-CONTAINING PROTEIN 3"/>
    <property type="match status" value="1"/>
</dbReference>
<feature type="compositionally biased region" description="Polar residues" evidence="2">
    <location>
        <begin position="137"/>
        <end position="146"/>
    </location>
</feature>
<feature type="compositionally biased region" description="Polar residues" evidence="2">
    <location>
        <begin position="93"/>
        <end position="104"/>
    </location>
</feature>
<dbReference type="Pfam" id="PF04969">
    <property type="entry name" value="CS"/>
    <property type="match status" value="1"/>
</dbReference>
<dbReference type="Proteomes" id="UP001642540">
    <property type="component" value="Unassembled WGS sequence"/>
</dbReference>
<comment type="caution">
    <text evidence="4">The sequence shown here is derived from an EMBL/GenBank/DDBJ whole genome shotgun (WGS) entry which is preliminary data.</text>
</comment>
<dbReference type="Pfam" id="PF14050">
    <property type="entry name" value="Nudc_N"/>
    <property type="match status" value="1"/>
</dbReference>
<evidence type="ECO:0000313" key="5">
    <source>
        <dbReference type="Proteomes" id="UP001642540"/>
    </source>
</evidence>
<dbReference type="InterPro" id="IPR008978">
    <property type="entry name" value="HSP20-like_chaperone"/>
</dbReference>
<dbReference type="PANTHER" id="PTHR12356">
    <property type="entry name" value="NUCLEAR MOVEMENT PROTEIN NUDC"/>
    <property type="match status" value="1"/>
</dbReference>
<keyword evidence="5" id="KW-1185">Reference proteome</keyword>
<feature type="region of interest" description="Disordered" evidence="2">
    <location>
        <begin position="93"/>
        <end position="148"/>
    </location>
</feature>
<feature type="domain" description="CS" evidence="3">
    <location>
        <begin position="147"/>
        <end position="238"/>
    </location>
</feature>
<sequence length="330" mass="37243">MDNSQNDPAFEAVLRNAGTIDPFLDAFFSFLARRTDFFVVSPPEGGKVGFPPGIAAKLIISKFKKWQDFCTVPPKIKEEVALPVPPVAQTITVESSNKSSNPLSTPAAVTKQLKKPNLQKAPSKVAQKKTEKDSEKSSNLWNSHNGRQSDKYAWSQSIKDLDVNIAIDKTIKTKRDLKVEILTKRVRITTISNGETEVVDWVLADPIIKDESYWSLYPGESVFLSLQKVKEKWWDHLFEGEERIDRNKIEAVRPMEELPDDEQVKIQEVVWNQEQKLKGLPTSEEAKLHKLMEKAWDVEGSPFKGQPFDPSLVHLANNTIDFPPGAQPPL</sequence>
<dbReference type="InterPro" id="IPR025934">
    <property type="entry name" value="NudC_N_dom"/>
</dbReference>
<evidence type="ECO:0000256" key="2">
    <source>
        <dbReference type="SAM" id="MobiDB-lite"/>
    </source>
</evidence>
<evidence type="ECO:0000259" key="3">
    <source>
        <dbReference type="PROSITE" id="PS51203"/>
    </source>
</evidence>
<evidence type="ECO:0000256" key="1">
    <source>
        <dbReference type="ARBA" id="ARBA00022553"/>
    </source>
</evidence>
<organism evidence="4 5">
    <name type="scientific">Orchesella dallaii</name>
    <dbReference type="NCBI Taxonomy" id="48710"/>
    <lineage>
        <taxon>Eukaryota</taxon>
        <taxon>Metazoa</taxon>
        <taxon>Ecdysozoa</taxon>
        <taxon>Arthropoda</taxon>
        <taxon>Hexapoda</taxon>
        <taxon>Collembola</taxon>
        <taxon>Entomobryomorpha</taxon>
        <taxon>Entomobryoidea</taxon>
        <taxon>Orchesellidae</taxon>
        <taxon>Orchesellinae</taxon>
        <taxon>Orchesella</taxon>
    </lineage>
</organism>
<dbReference type="EMBL" id="CAXLJM020000007">
    <property type="protein sequence ID" value="CAL8072171.1"/>
    <property type="molecule type" value="Genomic_DNA"/>
</dbReference>
<dbReference type="SUPFAM" id="SSF49764">
    <property type="entry name" value="HSP20-like chaperones"/>
    <property type="match status" value="1"/>
</dbReference>
<reference evidence="4 5" key="1">
    <citation type="submission" date="2024-08" db="EMBL/GenBank/DDBJ databases">
        <authorList>
            <person name="Cucini C."/>
            <person name="Frati F."/>
        </authorList>
    </citation>
    <scope>NUCLEOTIDE SEQUENCE [LARGE SCALE GENOMIC DNA]</scope>
</reference>
<dbReference type="CDD" id="cd06467">
    <property type="entry name" value="p23_NUDC_like"/>
    <property type="match status" value="1"/>
</dbReference>
<dbReference type="InterPro" id="IPR037898">
    <property type="entry name" value="NudC_fam"/>
</dbReference>
<evidence type="ECO:0000313" key="4">
    <source>
        <dbReference type="EMBL" id="CAL8072171.1"/>
    </source>
</evidence>
<proteinExistence type="predicted"/>
<accession>A0ABP1PNN0</accession>
<dbReference type="InterPro" id="IPR007052">
    <property type="entry name" value="CS_dom"/>
</dbReference>
<protein>
    <recommendedName>
        <fullName evidence="3">CS domain-containing protein</fullName>
    </recommendedName>
</protein>
<dbReference type="Gene3D" id="2.60.40.790">
    <property type="match status" value="1"/>
</dbReference>
<dbReference type="PROSITE" id="PS51203">
    <property type="entry name" value="CS"/>
    <property type="match status" value="1"/>
</dbReference>
<name>A0ABP1PNN0_9HEXA</name>
<gene>
    <name evidence="4" type="ORF">ODALV1_LOCUS2035</name>
</gene>